<sequence>GSGPAAAECAIVGNAETQPPSDSNTSVSLSIAPIRRMARVLPLPDLSQDSDDMRDEGHTPSPEARSTERQQSQTQRHSTPRRRPHDAGTQHTE</sequence>
<accession>A0AAV7PKI9</accession>
<feature type="region of interest" description="Disordered" evidence="1">
    <location>
        <begin position="1"/>
        <end position="93"/>
    </location>
</feature>
<gene>
    <name evidence="2" type="ORF">NDU88_007177</name>
</gene>
<evidence type="ECO:0000313" key="2">
    <source>
        <dbReference type="EMBL" id="KAJ1128802.1"/>
    </source>
</evidence>
<protein>
    <submittedName>
        <fullName evidence="2">Uncharacterized protein</fullName>
    </submittedName>
</protein>
<feature type="compositionally biased region" description="Polar residues" evidence="1">
    <location>
        <begin position="15"/>
        <end position="29"/>
    </location>
</feature>
<feature type="non-terminal residue" evidence="2">
    <location>
        <position position="1"/>
    </location>
</feature>
<name>A0AAV7PKI9_PLEWA</name>
<dbReference type="EMBL" id="JANPWB010000011">
    <property type="protein sequence ID" value="KAJ1128802.1"/>
    <property type="molecule type" value="Genomic_DNA"/>
</dbReference>
<evidence type="ECO:0000313" key="3">
    <source>
        <dbReference type="Proteomes" id="UP001066276"/>
    </source>
</evidence>
<proteinExistence type="predicted"/>
<keyword evidence="3" id="KW-1185">Reference proteome</keyword>
<dbReference type="Proteomes" id="UP001066276">
    <property type="component" value="Chromosome 7"/>
</dbReference>
<feature type="non-terminal residue" evidence="2">
    <location>
        <position position="93"/>
    </location>
</feature>
<reference evidence="2" key="1">
    <citation type="journal article" date="2022" name="bioRxiv">
        <title>Sequencing and chromosome-scale assembly of the giantPleurodeles waltlgenome.</title>
        <authorList>
            <person name="Brown T."/>
            <person name="Elewa A."/>
            <person name="Iarovenko S."/>
            <person name="Subramanian E."/>
            <person name="Araus A.J."/>
            <person name="Petzold A."/>
            <person name="Susuki M."/>
            <person name="Suzuki K.-i.T."/>
            <person name="Hayashi T."/>
            <person name="Toyoda A."/>
            <person name="Oliveira C."/>
            <person name="Osipova E."/>
            <person name="Leigh N.D."/>
            <person name="Simon A."/>
            <person name="Yun M.H."/>
        </authorList>
    </citation>
    <scope>NUCLEOTIDE SEQUENCE</scope>
    <source>
        <strain evidence="2">20211129_DDA</strain>
        <tissue evidence="2">Liver</tissue>
    </source>
</reference>
<dbReference type="AlphaFoldDB" id="A0AAV7PKI9"/>
<comment type="caution">
    <text evidence="2">The sequence shown here is derived from an EMBL/GenBank/DDBJ whole genome shotgun (WGS) entry which is preliminary data.</text>
</comment>
<evidence type="ECO:0000256" key="1">
    <source>
        <dbReference type="SAM" id="MobiDB-lite"/>
    </source>
</evidence>
<organism evidence="2 3">
    <name type="scientific">Pleurodeles waltl</name>
    <name type="common">Iberian ribbed newt</name>
    <dbReference type="NCBI Taxonomy" id="8319"/>
    <lineage>
        <taxon>Eukaryota</taxon>
        <taxon>Metazoa</taxon>
        <taxon>Chordata</taxon>
        <taxon>Craniata</taxon>
        <taxon>Vertebrata</taxon>
        <taxon>Euteleostomi</taxon>
        <taxon>Amphibia</taxon>
        <taxon>Batrachia</taxon>
        <taxon>Caudata</taxon>
        <taxon>Salamandroidea</taxon>
        <taxon>Salamandridae</taxon>
        <taxon>Pleurodelinae</taxon>
        <taxon>Pleurodeles</taxon>
    </lineage>
</organism>